<organism evidence="2 3">
    <name type="scientific">Phytophthora fragariaefolia</name>
    <dbReference type="NCBI Taxonomy" id="1490495"/>
    <lineage>
        <taxon>Eukaryota</taxon>
        <taxon>Sar</taxon>
        <taxon>Stramenopiles</taxon>
        <taxon>Oomycota</taxon>
        <taxon>Peronosporomycetes</taxon>
        <taxon>Peronosporales</taxon>
        <taxon>Peronosporaceae</taxon>
        <taxon>Phytophthora</taxon>
    </lineage>
</organism>
<protein>
    <submittedName>
        <fullName evidence="2">Unnamed protein product</fullName>
    </submittedName>
</protein>
<feature type="compositionally biased region" description="Low complexity" evidence="1">
    <location>
        <begin position="8"/>
        <end position="27"/>
    </location>
</feature>
<comment type="caution">
    <text evidence="2">The sequence shown here is derived from an EMBL/GenBank/DDBJ whole genome shotgun (WGS) entry which is preliminary data.</text>
</comment>
<evidence type="ECO:0000256" key="1">
    <source>
        <dbReference type="SAM" id="MobiDB-lite"/>
    </source>
</evidence>
<dbReference type="Proteomes" id="UP001165121">
    <property type="component" value="Unassembled WGS sequence"/>
</dbReference>
<evidence type="ECO:0000313" key="3">
    <source>
        <dbReference type="Proteomes" id="UP001165121"/>
    </source>
</evidence>
<proteinExistence type="predicted"/>
<evidence type="ECO:0000313" key="2">
    <source>
        <dbReference type="EMBL" id="GMF59855.1"/>
    </source>
</evidence>
<dbReference type="AlphaFoldDB" id="A0A9W6YDJ6"/>
<feature type="region of interest" description="Disordered" evidence="1">
    <location>
        <begin position="1"/>
        <end position="53"/>
    </location>
</feature>
<reference evidence="2" key="1">
    <citation type="submission" date="2023-04" db="EMBL/GenBank/DDBJ databases">
        <title>Phytophthora fragariaefolia NBRC 109709.</title>
        <authorList>
            <person name="Ichikawa N."/>
            <person name="Sato H."/>
            <person name="Tonouchi N."/>
        </authorList>
    </citation>
    <scope>NUCLEOTIDE SEQUENCE</scope>
    <source>
        <strain evidence="2">NBRC 109709</strain>
    </source>
</reference>
<dbReference type="EMBL" id="BSXT01005135">
    <property type="protein sequence ID" value="GMF59855.1"/>
    <property type="molecule type" value="Genomic_DNA"/>
</dbReference>
<feature type="compositionally biased region" description="Pro residues" evidence="1">
    <location>
        <begin position="28"/>
        <end position="39"/>
    </location>
</feature>
<name>A0A9W6YDJ6_9STRA</name>
<gene>
    <name evidence="2" type="ORF">Pfra01_002594900</name>
</gene>
<sequence>MATHAKFQWSGRSSGGWRRQRQRGFAAEPPPPAPEPEPMPEVQHDGDQLETSSAVVVDASISASSEQAKTVSQDADGSEDIVRAASAELQKAGAQMNLHLTEAYE</sequence>
<accession>A0A9W6YDJ6</accession>
<keyword evidence="3" id="KW-1185">Reference proteome</keyword>